<evidence type="ECO:0000256" key="4">
    <source>
        <dbReference type="ARBA" id="ARBA00022989"/>
    </source>
</evidence>
<evidence type="ECO:0000256" key="9">
    <source>
        <dbReference type="ARBA" id="ARBA00024189"/>
    </source>
</evidence>
<evidence type="ECO:0000256" key="12">
    <source>
        <dbReference type="SAM" id="SignalP"/>
    </source>
</evidence>
<feature type="chain" id="PRO_5020809431" evidence="12">
    <location>
        <begin position="21"/>
        <end position="479"/>
    </location>
</feature>
<evidence type="ECO:0000256" key="1">
    <source>
        <dbReference type="ARBA" id="ARBA00010599"/>
    </source>
</evidence>
<dbReference type="EMBL" id="SJOL01010838">
    <property type="protein sequence ID" value="TGZ50393.1"/>
    <property type="molecule type" value="Genomic_DNA"/>
</dbReference>
<dbReference type="OrthoDB" id="6264340at2759"/>
<protein>
    <submittedName>
        <fullName evidence="13">Uncharacterized protein</fullName>
    </submittedName>
</protein>
<organism evidence="13 14">
    <name type="scientific">Opisthorchis felineus</name>
    <dbReference type="NCBI Taxonomy" id="147828"/>
    <lineage>
        <taxon>Eukaryota</taxon>
        <taxon>Metazoa</taxon>
        <taxon>Spiralia</taxon>
        <taxon>Lophotrochozoa</taxon>
        <taxon>Platyhelminthes</taxon>
        <taxon>Trematoda</taxon>
        <taxon>Digenea</taxon>
        <taxon>Opisthorchiida</taxon>
        <taxon>Opisthorchiata</taxon>
        <taxon>Opisthorchiidae</taxon>
        <taxon>Opisthorchis</taxon>
    </lineage>
</organism>
<name>A0A4S2KL56_OPIFE</name>
<dbReference type="Pfam" id="PF15065">
    <property type="entry name" value="NCU-G1"/>
    <property type="match status" value="1"/>
</dbReference>
<evidence type="ECO:0000256" key="2">
    <source>
        <dbReference type="ARBA" id="ARBA00022692"/>
    </source>
</evidence>
<feature type="transmembrane region" description="Helical" evidence="11">
    <location>
        <begin position="424"/>
        <end position="450"/>
    </location>
</feature>
<accession>A0A4S2KL56</accession>
<evidence type="ECO:0000313" key="14">
    <source>
        <dbReference type="Proteomes" id="UP000308267"/>
    </source>
</evidence>
<proteinExistence type="inferred from homology"/>
<keyword evidence="4 11" id="KW-1133">Transmembrane helix</keyword>
<comment type="function">
    <text evidence="8">Required to protect lysosomal transporter MFSD1 from lysosomal proteolysis and for MFSD1 lysosomal localization.</text>
</comment>
<gene>
    <name evidence="13" type="ORF">CRM22_010792</name>
</gene>
<dbReference type="PANTHER" id="PTHR31981:SF1">
    <property type="entry name" value="GLYCOSYLATED LYSOSOMAL MEMBRANE PROTEIN"/>
    <property type="match status" value="1"/>
</dbReference>
<comment type="subunit">
    <text evidence="10">Interacts (via lumenal domain) with lysosomal protein MFSD1; the interaction starts while both proteins are still in the endoplasmic reticulum and is required for stabilization of MFSD1 in lysosomes but has no direct effect on its targeting to lysosomes or transporter activity.</text>
</comment>
<dbReference type="AlphaFoldDB" id="A0A4S2KL56"/>
<evidence type="ECO:0000256" key="8">
    <source>
        <dbReference type="ARBA" id="ARBA00024176"/>
    </source>
</evidence>
<evidence type="ECO:0000256" key="10">
    <source>
        <dbReference type="ARBA" id="ARBA00044960"/>
    </source>
</evidence>
<evidence type="ECO:0000313" key="13">
    <source>
        <dbReference type="EMBL" id="TGZ50393.1"/>
    </source>
</evidence>
<keyword evidence="3 12" id="KW-0732">Signal</keyword>
<dbReference type="PANTHER" id="PTHR31981">
    <property type="entry name" value="GLYCOSYLATED LYSOSOMAL MEMBRANE PROTEIN"/>
    <property type="match status" value="1"/>
</dbReference>
<evidence type="ECO:0000256" key="6">
    <source>
        <dbReference type="ARBA" id="ARBA00023180"/>
    </source>
</evidence>
<keyword evidence="14" id="KW-1185">Reference proteome</keyword>
<evidence type="ECO:0000256" key="5">
    <source>
        <dbReference type="ARBA" id="ARBA00023136"/>
    </source>
</evidence>
<evidence type="ECO:0000256" key="11">
    <source>
        <dbReference type="SAM" id="Phobius"/>
    </source>
</evidence>
<dbReference type="GO" id="GO:0005765">
    <property type="term" value="C:lysosomal membrane"/>
    <property type="evidence" value="ECO:0007669"/>
    <property type="project" value="UniProtKB-SubCell"/>
</dbReference>
<feature type="signal peptide" evidence="12">
    <location>
        <begin position="1"/>
        <end position="20"/>
    </location>
</feature>
<comment type="similarity">
    <text evidence="1">Belongs to the GLMP family.</text>
</comment>
<keyword evidence="6" id="KW-0325">Glycoprotein</keyword>
<comment type="caution">
    <text evidence="13">The sequence shown here is derived from an EMBL/GenBank/DDBJ whole genome shotgun (WGS) entry which is preliminary data.</text>
</comment>
<evidence type="ECO:0000256" key="7">
    <source>
        <dbReference type="ARBA" id="ARBA00023228"/>
    </source>
</evidence>
<sequence>MTPLILLGFSFCFCATNVGGSVEVVSNPGCDAECVRLNGRPDIMYIRSADHNSSVHFLLLATGNVTPSLLAMHSSSPTAHVSINWNSLASSPSKVEQVIHLEQVTQSYGLVFLSFVDFNLTTKDGLRSSPTVDRSPNSFRPHYFDKGTWRLTESPVGNSGRISATYQASLAFHTYNGSVQIKVLLRDDRKSLDLEVTLDNFKTEYAHGQFGLEVVLSSNMSVVPGDDYMLTEKAVGDSRQVRTVYLGRRSNAAVDDVSQPAGYFQSTCHASTASCEPTLDIWRYNLTKSQNRRLGGTLVRYFYGERMHQQYAGLGSMTLVMERWSLANKMLPPIGLRLQRITFHQSSSHEVWRGSFGFTTELPQGTTLTIRTEPPTESTQHVKTTARLDSPDYTWVTNQSSTENGESQSDATLIYQSGTPVLRWPLILLICLAAACFVAFCVIVVVMMMMRRRKPMLQEKHGIFLPLNSSSQATVEIHL</sequence>
<dbReference type="InterPro" id="IPR029382">
    <property type="entry name" value="NCU-G1"/>
</dbReference>
<comment type="subcellular location">
    <subcellularLocation>
        <location evidence="9">Lysosome membrane</location>
        <topology evidence="9">Single-pass type I membrane protein</topology>
        <orientation evidence="9">Lumenal side</orientation>
    </subcellularLocation>
</comment>
<keyword evidence="5 11" id="KW-0472">Membrane</keyword>
<keyword evidence="2 11" id="KW-0812">Transmembrane</keyword>
<dbReference type="Proteomes" id="UP000308267">
    <property type="component" value="Unassembled WGS sequence"/>
</dbReference>
<keyword evidence="7" id="KW-0458">Lysosome</keyword>
<reference evidence="13 14" key="1">
    <citation type="journal article" date="2019" name="BMC Genomics">
        <title>New insights from Opisthorchis felineus genome: update on genomics of the epidemiologically important liver flukes.</title>
        <authorList>
            <person name="Ershov N.I."/>
            <person name="Mordvinov V.A."/>
            <person name="Prokhortchouk E.B."/>
            <person name="Pakharukova M.Y."/>
            <person name="Gunbin K.V."/>
            <person name="Ustyantsev K."/>
            <person name="Genaev M.A."/>
            <person name="Blinov A.G."/>
            <person name="Mazur A."/>
            <person name="Boulygina E."/>
            <person name="Tsygankova S."/>
            <person name="Khrameeva E."/>
            <person name="Chekanov N."/>
            <person name="Fan G."/>
            <person name="Xiao A."/>
            <person name="Zhang H."/>
            <person name="Xu X."/>
            <person name="Yang H."/>
            <person name="Solovyev V."/>
            <person name="Lee S.M."/>
            <person name="Liu X."/>
            <person name="Afonnikov D.A."/>
            <person name="Skryabin K.G."/>
        </authorList>
    </citation>
    <scope>NUCLEOTIDE SEQUENCE [LARGE SCALE GENOMIC DNA]</scope>
    <source>
        <strain evidence="13">AK-0245</strain>
        <tissue evidence="13">Whole organism</tissue>
    </source>
</reference>
<evidence type="ECO:0000256" key="3">
    <source>
        <dbReference type="ARBA" id="ARBA00022729"/>
    </source>
</evidence>